<comment type="subcellular location">
    <subcellularLocation>
        <location evidence="1">Cell membrane</location>
        <topology evidence="1">Multi-pass membrane protein</topology>
    </subcellularLocation>
</comment>
<evidence type="ECO:0000256" key="7">
    <source>
        <dbReference type="ARBA" id="ARBA00023136"/>
    </source>
</evidence>
<dbReference type="EMBL" id="JACQWF010000234">
    <property type="protein sequence ID" value="MBI4595749.1"/>
    <property type="molecule type" value="Genomic_DNA"/>
</dbReference>
<gene>
    <name evidence="10" type="ORF">HY730_05145</name>
</gene>
<reference evidence="10" key="1">
    <citation type="submission" date="2020-07" db="EMBL/GenBank/DDBJ databases">
        <title>Huge and variable diversity of episymbiotic CPR bacteria and DPANN archaea in groundwater ecosystems.</title>
        <authorList>
            <person name="He C.Y."/>
            <person name="Keren R."/>
            <person name="Whittaker M."/>
            <person name="Farag I.F."/>
            <person name="Doudna J."/>
            <person name="Cate J.H.D."/>
            <person name="Banfield J.F."/>
        </authorList>
    </citation>
    <scope>NUCLEOTIDE SEQUENCE</scope>
    <source>
        <strain evidence="10">NC_groundwater_1482_Ag_S-0.65um_47_24</strain>
    </source>
</reference>
<keyword evidence="6 9" id="KW-1133">Transmembrane helix</keyword>
<protein>
    <submittedName>
        <fullName evidence="10">Branched-chain amino acid ABC transporter permease</fullName>
    </submittedName>
</protein>
<evidence type="ECO:0000256" key="6">
    <source>
        <dbReference type="ARBA" id="ARBA00022989"/>
    </source>
</evidence>
<sequence>MEFLTAFGELILQGLVLGMLLFLVSVGLTLVFGILGVVNFAHGTLYMVGAYMGYTVAVKSGNFGLALILAPLGVALLGGIIECLALRPLYGKNPLFQILLTFGISLILSELIRVLWGGLAKLPQIPLLLEGSVKILGSPYPIYRLFIVGCGFLLAFLLWQIMEKTRFGMIIRAGSHDREMVGFLGINIKLVFTSVFALGAALAALGGVVAAPMVSANLEMGINMVVGAFIVVVVGGLGSFKGSFLGSIIIGEIQSFGVVLLPDFSLALVFILMAFVLIIRPQGLFGRLESRAR</sequence>
<keyword evidence="2" id="KW-0813">Transport</keyword>
<organism evidence="10 11">
    <name type="scientific">Tectimicrobiota bacterium</name>
    <dbReference type="NCBI Taxonomy" id="2528274"/>
    <lineage>
        <taxon>Bacteria</taxon>
        <taxon>Pseudomonadati</taxon>
        <taxon>Nitrospinota/Tectimicrobiota group</taxon>
        <taxon>Candidatus Tectimicrobiota</taxon>
    </lineage>
</organism>
<evidence type="ECO:0000256" key="9">
    <source>
        <dbReference type="SAM" id="Phobius"/>
    </source>
</evidence>
<keyword evidence="4 9" id="KW-0812">Transmembrane</keyword>
<evidence type="ECO:0000256" key="1">
    <source>
        <dbReference type="ARBA" id="ARBA00004651"/>
    </source>
</evidence>
<evidence type="ECO:0000256" key="3">
    <source>
        <dbReference type="ARBA" id="ARBA00022475"/>
    </source>
</evidence>
<feature type="transmembrane region" description="Helical" evidence="9">
    <location>
        <begin position="180"/>
        <end position="210"/>
    </location>
</feature>
<keyword evidence="3" id="KW-1003">Cell membrane</keyword>
<evidence type="ECO:0000256" key="5">
    <source>
        <dbReference type="ARBA" id="ARBA00022970"/>
    </source>
</evidence>
<dbReference type="GO" id="GO:0005886">
    <property type="term" value="C:plasma membrane"/>
    <property type="evidence" value="ECO:0007669"/>
    <property type="project" value="UniProtKB-SubCell"/>
</dbReference>
<comment type="caution">
    <text evidence="10">The sequence shown here is derived from an EMBL/GenBank/DDBJ whole genome shotgun (WGS) entry which is preliminary data.</text>
</comment>
<feature type="transmembrane region" description="Helical" evidence="9">
    <location>
        <begin position="222"/>
        <end position="244"/>
    </location>
</feature>
<dbReference type="InterPro" id="IPR052157">
    <property type="entry name" value="BCAA_transport_permease"/>
</dbReference>
<evidence type="ECO:0000313" key="10">
    <source>
        <dbReference type="EMBL" id="MBI4595749.1"/>
    </source>
</evidence>
<feature type="transmembrane region" description="Helical" evidence="9">
    <location>
        <begin position="98"/>
        <end position="120"/>
    </location>
</feature>
<evidence type="ECO:0000256" key="2">
    <source>
        <dbReference type="ARBA" id="ARBA00022448"/>
    </source>
</evidence>
<dbReference type="PANTHER" id="PTHR11795">
    <property type="entry name" value="BRANCHED-CHAIN AMINO ACID TRANSPORT SYSTEM PERMEASE PROTEIN LIVH"/>
    <property type="match status" value="1"/>
</dbReference>
<dbReference type="Proteomes" id="UP000772181">
    <property type="component" value="Unassembled WGS sequence"/>
</dbReference>
<accession>A0A933GN25</accession>
<proteinExistence type="inferred from homology"/>
<dbReference type="GO" id="GO:0022857">
    <property type="term" value="F:transmembrane transporter activity"/>
    <property type="evidence" value="ECO:0007669"/>
    <property type="project" value="InterPro"/>
</dbReference>
<feature type="transmembrane region" description="Helical" evidence="9">
    <location>
        <begin position="256"/>
        <end position="279"/>
    </location>
</feature>
<keyword evidence="5" id="KW-0029">Amino-acid transport</keyword>
<dbReference type="PANTHER" id="PTHR11795:SF442">
    <property type="entry name" value="ABC TRANSPORTER ATP-BINDING PROTEIN"/>
    <property type="match status" value="1"/>
</dbReference>
<evidence type="ECO:0000256" key="4">
    <source>
        <dbReference type="ARBA" id="ARBA00022692"/>
    </source>
</evidence>
<evidence type="ECO:0000256" key="8">
    <source>
        <dbReference type="ARBA" id="ARBA00037998"/>
    </source>
</evidence>
<dbReference type="GO" id="GO:0006865">
    <property type="term" value="P:amino acid transport"/>
    <property type="evidence" value="ECO:0007669"/>
    <property type="project" value="UniProtKB-KW"/>
</dbReference>
<keyword evidence="7 9" id="KW-0472">Membrane</keyword>
<dbReference type="CDD" id="cd06582">
    <property type="entry name" value="TM_PBP1_LivH_like"/>
    <property type="match status" value="1"/>
</dbReference>
<evidence type="ECO:0000313" key="11">
    <source>
        <dbReference type="Proteomes" id="UP000772181"/>
    </source>
</evidence>
<dbReference type="Pfam" id="PF02653">
    <property type="entry name" value="BPD_transp_2"/>
    <property type="match status" value="1"/>
</dbReference>
<feature type="transmembrane region" description="Helical" evidence="9">
    <location>
        <begin position="12"/>
        <end position="41"/>
    </location>
</feature>
<feature type="transmembrane region" description="Helical" evidence="9">
    <location>
        <begin position="140"/>
        <end position="159"/>
    </location>
</feature>
<comment type="similarity">
    <text evidence="8">Belongs to the binding-protein-dependent transport system permease family. LivHM subfamily.</text>
</comment>
<dbReference type="AlphaFoldDB" id="A0A933GN25"/>
<feature type="transmembrane region" description="Helical" evidence="9">
    <location>
        <begin position="61"/>
        <end position="86"/>
    </location>
</feature>
<name>A0A933GN25_UNCTE</name>
<dbReference type="InterPro" id="IPR001851">
    <property type="entry name" value="ABC_transp_permease"/>
</dbReference>